<dbReference type="Proteomes" id="UP000217076">
    <property type="component" value="Unassembled WGS sequence"/>
</dbReference>
<evidence type="ECO:0000256" key="4">
    <source>
        <dbReference type="ARBA" id="ARBA00022833"/>
    </source>
</evidence>
<dbReference type="SMART" id="SM01057">
    <property type="entry name" value="Carb_anhydrase"/>
    <property type="match status" value="1"/>
</dbReference>
<dbReference type="GO" id="GO:0004089">
    <property type="term" value="F:carbonate dehydratase activity"/>
    <property type="evidence" value="ECO:0007669"/>
    <property type="project" value="UniProtKB-EC"/>
</dbReference>
<dbReference type="STRING" id="83401.SAMN05421742_104268"/>
<sequence>MSNPFCPSDPAFKQNAAAAVAVIALVGAGVYQARDNFDFTFWQAEPAVQEVVEHADEAPHWGYHGDAGPAHWGGLAPQFAACAEGQAQSPVDLAAASVGEPIDFELNVLPAPLSVLNNGHTVQFNMDNGSTLTAEGVTYNLLQVHFHTPSEHVAKGKPFNAEAHFVHQAEDGSLAVVGVLVKEGKANPTLASLFEHLPAEEAEAQTFADTTIDANGLIPADSGLFHYSGSLTTPPCSEGVNWYVFTRPATASAKQLATLSGVLGANARPAQALNERAVEISQ</sequence>
<dbReference type="PROSITE" id="PS51144">
    <property type="entry name" value="ALPHA_CA_2"/>
    <property type="match status" value="1"/>
</dbReference>
<dbReference type="EMBL" id="FNCV01000004">
    <property type="protein sequence ID" value="SDH13900.1"/>
    <property type="molecule type" value="Genomic_DNA"/>
</dbReference>
<proteinExistence type="inferred from homology"/>
<evidence type="ECO:0000256" key="6">
    <source>
        <dbReference type="ARBA" id="ARBA00048348"/>
    </source>
</evidence>
<feature type="domain" description="Alpha-carbonic anhydrase" evidence="7">
    <location>
        <begin position="59"/>
        <end position="282"/>
    </location>
</feature>
<dbReference type="PANTHER" id="PTHR18952:SF265">
    <property type="entry name" value="CARBONIC ANHYDRASE"/>
    <property type="match status" value="1"/>
</dbReference>
<evidence type="ECO:0000256" key="5">
    <source>
        <dbReference type="ARBA" id="ARBA00023239"/>
    </source>
</evidence>
<dbReference type="RefSeq" id="WP_092618198.1">
    <property type="nucleotide sequence ID" value="NZ_FNCV01000004.1"/>
</dbReference>
<dbReference type="OrthoDB" id="5327615at2"/>
<protein>
    <recommendedName>
        <fullName evidence="2">carbonic anhydrase</fullName>
        <ecNumber evidence="2">4.2.1.1</ecNumber>
    </recommendedName>
</protein>
<accession>A0A1G8A0F2</accession>
<name>A0A1G8A0F2_9PROT</name>
<evidence type="ECO:0000256" key="3">
    <source>
        <dbReference type="ARBA" id="ARBA00022723"/>
    </source>
</evidence>
<dbReference type="Gene3D" id="3.10.200.10">
    <property type="entry name" value="Alpha carbonic anhydrase"/>
    <property type="match status" value="1"/>
</dbReference>
<evidence type="ECO:0000256" key="2">
    <source>
        <dbReference type="ARBA" id="ARBA00012925"/>
    </source>
</evidence>
<comment type="similarity">
    <text evidence="1">Belongs to the alpha-carbonic anhydrase family.</text>
</comment>
<dbReference type="AlphaFoldDB" id="A0A1G8A0F2"/>
<evidence type="ECO:0000313" key="9">
    <source>
        <dbReference type="Proteomes" id="UP000217076"/>
    </source>
</evidence>
<gene>
    <name evidence="8" type="ORF">SAMN05421742_104268</name>
</gene>
<dbReference type="SUPFAM" id="SSF51069">
    <property type="entry name" value="Carbonic anhydrase"/>
    <property type="match status" value="1"/>
</dbReference>
<dbReference type="Pfam" id="PF00194">
    <property type="entry name" value="Carb_anhydrase"/>
    <property type="match status" value="1"/>
</dbReference>
<reference evidence="9" key="1">
    <citation type="submission" date="2016-10" db="EMBL/GenBank/DDBJ databases">
        <authorList>
            <person name="Varghese N."/>
            <person name="Submissions S."/>
        </authorList>
    </citation>
    <scope>NUCLEOTIDE SEQUENCE [LARGE SCALE GENOMIC DNA]</scope>
    <source>
        <strain evidence="9">930I</strain>
    </source>
</reference>
<dbReference type="EC" id="4.2.1.1" evidence="2"/>
<dbReference type="InterPro" id="IPR036398">
    <property type="entry name" value="CA_dom_sf"/>
</dbReference>
<keyword evidence="5" id="KW-0456">Lyase</keyword>
<evidence type="ECO:0000256" key="1">
    <source>
        <dbReference type="ARBA" id="ARBA00010718"/>
    </source>
</evidence>
<keyword evidence="4" id="KW-0862">Zinc</keyword>
<evidence type="ECO:0000259" key="7">
    <source>
        <dbReference type="PROSITE" id="PS51144"/>
    </source>
</evidence>
<dbReference type="InterPro" id="IPR041891">
    <property type="entry name" value="Alpha_CA_prokaryot-like"/>
</dbReference>
<keyword evidence="3" id="KW-0479">Metal-binding</keyword>
<evidence type="ECO:0000313" key="8">
    <source>
        <dbReference type="EMBL" id="SDH13900.1"/>
    </source>
</evidence>
<dbReference type="InterPro" id="IPR001148">
    <property type="entry name" value="CA_dom"/>
</dbReference>
<organism evidence="8 9">
    <name type="scientific">Roseospirillum parvum</name>
    <dbReference type="NCBI Taxonomy" id="83401"/>
    <lineage>
        <taxon>Bacteria</taxon>
        <taxon>Pseudomonadati</taxon>
        <taxon>Pseudomonadota</taxon>
        <taxon>Alphaproteobacteria</taxon>
        <taxon>Rhodospirillales</taxon>
        <taxon>Rhodospirillaceae</taxon>
        <taxon>Roseospirillum</taxon>
    </lineage>
</organism>
<dbReference type="InterPro" id="IPR023561">
    <property type="entry name" value="Carbonic_anhydrase_a-class"/>
</dbReference>
<comment type="catalytic activity">
    <reaction evidence="6">
        <text>hydrogencarbonate + H(+) = CO2 + H2O</text>
        <dbReference type="Rhea" id="RHEA:10748"/>
        <dbReference type="ChEBI" id="CHEBI:15377"/>
        <dbReference type="ChEBI" id="CHEBI:15378"/>
        <dbReference type="ChEBI" id="CHEBI:16526"/>
        <dbReference type="ChEBI" id="CHEBI:17544"/>
        <dbReference type="EC" id="4.2.1.1"/>
    </reaction>
</comment>
<dbReference type="CDD" id="cd03124">
    <property type="entry name" value="alpha_CA_prokaryotic_like"/>
    <property type="match status" value="1"/>
</dbReference>
<dbReference type="GO" id="GO:0008270">
    <property type="term" value="F:zinc ion binding"/>
    <property type="evidence" value="ECO:0007669"/>
    <property type="project" value="InterPro"/>
</dbReference>
<keyword evidence="9" id="KW-1185">Reference proteome</keyword>
<dbReference type="PANTHER" id="PTHR18952">
    <property type="entry name" value="CARBONIC ANHYDRASE"/>
    <property type="match status" value="1"/>
</dbReference>